<evidence type="ECO:0000256" key="5">
    <source>
        <dbReference type="PROSITE-ProRule" id="PRU00169"/>
    </source>
</evidence>
<sequence>MSHTILIVDDEESIRTSLRGILEDEAFNVLEADSGEAALRLLAKREVSALLLDIWMEGMDGIETLRRIKEPEQMSDDFPHPLNPDAPVIMMSGHGTIDTAVQATRHGAYDFLEKPLSLERVLLLLDRAIREYRLKRENRELKRRVESDFAMLGDSAPLNVWMNRSAASPPPMAGC</sequence>
<dbReference type="SUPFAM" id="SSF52172">
    <property type="entry name" value="CheY-like"/>
    <property type="match status" value="1"/>
</dbReference>
<evidence type="ECO:0000256" key="2">
    <source>
        <dbReference type="ARBA" id="ARBA00023012"/>
    </source>
</evidence>
<proteinExistence type="predicted"/>
<evidence type="ECO:0000256" key="3">
    <source>
        <dbReference type="ARBA" id="ARBA00023015"/>
    </source>
</evidence>
<evidence type="ECO:0000256" key="4">
    <source>
        <dbReference type="ARBA" id="ARBA00023163"/>
    </source>
</evidence>
<keyword evidence="8" id="KW-1185">Reference proteome</keyword>
<dbReference type="SMART" id="SM00448">
    <property type="entry name" value="REC"/>
    <property type="match status" value="1"/>
</dbReference>
<dbReference type="InterPro" id="IPR011006">
    <property type="entry name" value="CheY-like_superfamily"/>
</dbReference>
<accession>A0A1Y2K8G7</accession>
<dbReference type="InterPro" id="IPR050595">
    <property type="entry name" value="Bact_response_regulator"/>
</dbReference>
<evidence type="ECO:0000313" key="7">
    <source>
        <dbReference type="EMBL" id="OSM07050.1"/>
    </source>
</evidence>
<dbReference type="Pfam" id="PF00072">
    <property type="entry name" value="Response_reg"/>
    <property type="match status" value="1"/>
</dbReference>
<name>A0A1Y2K8G7_9PROT</name>
<organism evidence="7 8">
    <name type="scientific">Magnetofaba australis IT-1</name>
    <dbReference type="NCBI Taxonomy" id="1434232"/>
    <lineage>
        <taxon>Bacteria</taxon>
        <taxon>Pseudomonadati</taxon>
        <taxon>Pseudomonadota</taxon>
        <taxon>Magnetococcia</taxon>
        <taxon>Magnetococcales</taxon>
        <taxon>Magnetococcaceae</taxon>
        <taxon>Magnetofaba</taxon>
    </lineage>
</organism>
<evidence type="ECO:0000313" key="8">
    <source>
        <dbReference type="Proteomes" id="UP000194003"/>
    </source>
</evidence>
<dbReference type="AlphaFoldDB" id="A0A1Y2K8G7"/>
<dbReference type="InterPro" id="IPR001789">
    <property type="entry name" value="Sig_transdc_resp-reg_receiver"/>
</dbReference>
<feature type="modified residue" description="4-aspartylphosphate" evidence="5">
    <location>
        <position position="53"/>
    </location>
</feature>
<evidence type="ECO:0000256" key="1">
    <source>
        <dbReference type="ARBA" id="ARBA00022553"/>
    </source>
</evidence>
<keyword evidence="3" id="KW-0805">Transcription regulation</keyword>
<keyword evidence="4" id="KW-0804">Transcription</keyword>
<dbReference type="FunFam" id="3.40.50.2300:FF:000018">
    <property type="entry name" value="DNA-binding transcriptional regulator NtrC"/>
    <property type="match status" value="1"/>
</dbReference>
<dbReference type="PANTHER" id="PTHR44591">
    <property type="entry name" value="STRESS RESPONSE REGULATOR PROTEIN 1"/>
    <property type="match status" value="1"/>
</dbReference>
<reference evidence="7 8" key="1">
    <citation type="journal article" date="2016" name="BMC Genomics">
        <title>Combined genomic and structural analyses of a cultured magnetotactic bacterium reveals its niche adaptation to a dynamic environment.</title>
        <authorList>
            <person name="Araujo A.C."/>
            <person name="Morillo V."/>
            <person name="Cypriano J."/>
            <person name="Teixeira L.C."/>
            <person name="Leao P."/>
            <person name="Lyra S."/>
            <person name="Almeida L.G."/>
            <person name="Bazylinski D.A."/>
            <person name="Vasconcellos A.T."/>
            <person name="Abreu F."/>
            <person name="Lins U."/>
        </authorList>
    </citation>
    <scope>NUCLEOTIDE SEQUENCE [LARGE SCALE GENOMIC DNA]</scope>
    <source>
        <strain evidence="7 8">IT-1</strain>
    </source>
</reference>
<gene>
    <name evidence="7" type="ORF">MAIT1_05079</name>
</gene>
<dbReference type="PROSITE" id="PS50110">
    <property type="entry name" value="RESPONSE_REGULATORY"/>
    <property type="match status" value="1"/>
</dbReference>
<dbReference type="PANTHER" id="PTHR44591:SF14">
    <property type="entry name" value="PROTEIN PILG"/>
    <property type="match status" value="1"/>
</dbReference>
<keyword evidence="2" id="KW-0902">Two-component regulatory system</keyword>
<evidence type="ECO:0000259" key="6">
    <source>
        <dbReference type="PROSITE" id="PS50110"/>
    </source>
</evidence>
<protein>
    <recommendedName>
        <fullName evidence="6">Response regulatory domain-containing protein</fullName>
    </recommendedName>
</protein>
<dbReference type="EMBL" id="LVJN01000015">
    <property type="protein sequence ID" value="OSM07050.1"/>
    <property type="molecule type" value="Genomic_DNA"/>
</dbReference>
<comment type="caution">
    <text evidence="7">The sequence shown here is derived from an EMBL/GenBank/DDBJ whole genome shotgun (WGS) entry which is preliminary data.</text>
</comment>
<dbReference type="Gene3D" id="3.40.50.2300">
    <property type="match status" value="1"/>
</dbReference>
<feature type="domain" description="Response regulatory" evidence="6">
    <location>
        <begin position="4"/>
        <end position="129"/>
    </location>
</feature>
<keyword evidence="1 5" id="KW-0597">Phosphoprotein</keyword>
<dbReference type="Proteomes" id="UP000194003">
    <property type="component" value="Unassembled WGS sequence"/>
</dbReference>
<dbReference type="STRING" id="1434232.MAIT1_05079"/>
<dbReference type="GO" id="GO:0000160">
    <property type="term" value="P:phosphorelay signal transduction system"/>
    <property type="evidence" value="ECO:0007669"/>
    <property type="project" value="UniProtKB-KW"/>
</dbReference>